<proteinExistence type="inferred from homology"/>
<dbReference type="Gene3D" id="1.10.287.470">
    <property type="entry name" value="Helix hairpin bin"/>
    <property type="match status" value="1"/>
</dbReference>
<dbReference type="InterPro" id="IPR058625">
    <property type="entry name" value="MdtA-like_BSH"/>
</dbReference>
<feature type="domain" description="CusB-like beta-barrel" evidence="6">
    <location>
        <begin position="235"/>
        <end position="309"/>
    </location>
</feature>
<comment type="similarity">
    <text evidence="2">Belongs to the membrane fusion protein (MFP) (TC 8.A.1) family.</text>
</comment>
<dbReference type="RefSeq" id="WP_150022578.1">
    <property type="nucleotide sequence ID" value="NZ_VWOJ01000002.1"/>
</dbReference>
<reference evidence="7 8" key="1">
    <citation type="submission" date="2019-09" db="EMBL/GenBank/DDBJ databases">
        <authorList>
            <person name="Kevbrin V."/>
            <person name="Grouzdev D.S."/>
        </authorList>
    </citation>
    <scope>NUCLEOTIDE SEQUENCE [LARGE SCALE GENOMIC DNA]</scope>
    <source>
        <strain evidence="7 8">G-192</strain>
    </source>
</reference>
<keyword evidence="8" id="KW-1185">Reference proteome</keyword>
<dbReference type="Gene3D" id="2.40.30.170">
    <property type="match status" value="1"/>
</dbReference>
<keyword evidence="3 4" id="KW-0175">Coiled coil</keyword>
<dbReference type="AlphaFoldDB" id="A0A5M6ZEZ9"/>
<evidence type="ECO:0000256" key="4">
    <source>
        <dbReference type="SAM" id="Coils"/>
    </source>
</evidence>
<gene>
    <name evidence="7" type="ORF">F1654_05710</name>
</gene>
<dbReference type="InterPro" id="IPR050465">
    <property type="entry name" value="UPF0194_transport"/>
</dbReference>
<dbReference type="Proteomes" id="UP000325122">
    <property type="component" value="Unassembled WGS sequence"/>
</dbReference>
<dbReference type="InterPro" id="IPR006143">
    <property type="entry name" value="RND_pump_MFP"/>
</dbReference>
<dbReference type="GO" id="GO:0030313">
    <property type="term" value="C:cell envelope"/>
    <property type="evidence" value="ECO:0007669"/>
    <property type="project" value="UniProtKB-SubCell"/>
</dbReference>
<feature type="coiled-coil region" evidence="4">
    <location>
        <begin position="162"/>
        <end position="196"/>
    </location>
</feature>
<evidence type="ECO:0000256" key="3">
    <source>
        <dbReference type="ARBA" id="ARBA00023054"/>
    </source>
</evidence>
<dbReference type="GO" id="GO:0022857">
    <property type="term" value="F:transmembrane transporter activity"/>
    <property type="evidence" value="ECO:0007669"/>
    <property type="project" value="InterPro"/>
</dbReference>
<name>A0A5M6ZEZ9_9PROT</name>
<dbReference type="EMBL" id="VWOJ01000002">
    <property type="protein sequence ID" value="KAA5803309.1"/>
    <property type="molecule type" value="Genomic_DNA"/>
</dbReference>
<evidence type="ECO:0000259" key="6">
    <source>
        <dbReference type="Pfam" id="PF25954"/>
    </source>
</evidence>
<evidence type="ECO:0000313" key="7">
    <source>
        <dbReference type="EMBL" id="KAA5803309.1"/>
    </source>
</evidence>
<sequence>MRRAVILILIVLAAVTGLWLWLTPSSSDLEYVTAHADQGPVRRAVDTTGRVVALETVIVGAQVSGLIEQVHVEVDDRVSAGQILAQFEAAPFELAVDLARAALERIEAQLAQTRAQLTAARAELERSQREFNRIEALAGRGVASASALDAARSDLIARQSERARLDAQSAGLAAELRQARAQLEQAQLNLQRATITAPISGVVVRRDVSPGQTVASSFQTPTLFTLTGDLERMRVEASVDEADIGAITPGLRVRFRVPAHRERWFEGEVRNVVAAPQEDGFLITYPVLITVANPDGVLLPGMTAQVEILADERDRVLRVPNAALLYTHDQSAAPRGGVSVSVVSREEAERLQSGQGRSRRVAALVDSGAPLVWVLSGPGQAPEPVEVEVGLRGQEHTEIIGGALNAGDRVVVGRRGG</sequence>
<dbReference type="Pfam" id="PF25917">
    <property type="entry name" value="BSH_RND"/>
    <property type="match status" value="1"/>
</dbReference>
<dbReference type="Gene3D" id="2.40.50.100">
    <property type="match status" value="1"/>
</dbReference>
<dbReference type="Gene3D" id="2.40.420.20">
    <property type="match status" value="1"/>
</dbReference>
<accession>A0A5M6ZEZ9</accession>
<evidence type="ECO:0000256" key="2">
    <source>
        <dbReference type="ARBA" id="ARBA00009477"/>
    </source>
</evidence>
<feature type="domain" description="Multidrug resistance protein MdtA-like barrel-sandwich hybrid" evidence="5">
    <location>
        <begin position="55"/>
        <end position="223"/>
    </location>
</feature>
<dbReference type="NCBIfam" id="TIGR01730">
    <property type="entry name" value="RND_mfp"/>
    <property type="match status" value="1"/>
</dbReference>
<organism evidence="7 8">
    <name type="scientific">Alkalicaulis satelles</name>
    <dbReference type="NCBI Taxonomy" id="2609175"/>
    <lineage>
        <taxon>Bacteria</taxon>
        <taxon>Pseudomonadati</taxon>
        <taxon>Pseudomonadota</taxon>
        <taxon>Alphaproteobacteria</taxon>
        <taxon>Maricaulales</taxon>
        <taxon>Maricaulaceae</taxon>
        <taxon>Alkalicaulis</taxon>
    </lineage>
</organism>
<comment type="subcellular location">
    <subcellularLocation>
        <location evidence="1">Cell envelope</location>
    </subcellularLocation>
</comment>
<comment type="caution">
    <text evidence="7">The sequence shown here is derived from an EMBL/GenBank/DDBJ whole genome shotgun (WGS) entry which is preliminary data.</text>
</comment>
<feature type="coiled-coil region" evidence="4">
    <location>
        <begin position="96"/>
        <end position="137"/>
    </location>
</feature>
<dbReference type="InterPro" id="IPR058792">
    <property type="entry name" value="Beta-barrel_RND_2"/>
</dbReference>
<dbReference type="PANTHER" id="PTHR32347">
    <property type="entry name" value="EFFLUX SYSTEM COMPONENT YKNX-RELATED"/>
    <property type="match status" value="1"/>
</dbReference>
<evidence type="ECO:0000259" key="5">
    <source>
        <dbReference type="Pfam" id="PF25917"/>
    </source>
</evidence>
<evidence type="ECO:0000256" key="1">
    <source>
        <dbReference type="ARBA" id="ARBA00004196"/>
    </source>
</evidence>
<evidence type="ECO:0000313" key="8">
    <source>
        <dbReference type="Proteomes" id="UP000325122"/>
    </source>
</evidence>
<dbReference type="PANTHER" id="PTHR32347:SF14">
    <property type="entry name" value="EFFLUX SYSTEM COMPONENT YKNX-RELATED"/>
    <property type="match status" value="1"/>
</dbReference>
<dbReference type="SUPFAM" id="SSF111369">
    <property type="entry name" value="HlyD-like secretion proteins"/>
    <property type="match status" value="1"/>
</dbReference>
<protein>
    <submittedName>
        <fullName evidence="7">Efflux RND transporter periplasmic adaptor subunit</fullName>
    </submittedName>
</protein>
<dbReference type="Pfam" id="PF25954">
    <property type="entry name" value="Beta-barrel_RND_2"/>
    <property type="match status" value="1"/>
</dbReference>
<dbReference type="GO" id="GO:0016020">
    <property type="term" value="C:membrane"/>
    <property type="evidence" value="ECO:0007669"/>
    <property type="project" value="InterPro"/>
</dbReference>